<evidence type="ECO:0000256" key="1">
    <source>
        <dbReference type="ARBA" id="ARBA00000847"/>
    </source>
</evidence>
<sequence length="210" mass="22964">MRLPAIRIAVAPDAACAAPGSFLSIRSFQLVAHYPNGSSSEPFAYDIVGRRALDAVIILAHHTSPDGEVRVFLRSCVRPPIVLREKPSESPELWEVPAGLVEPDEAPRTAAVRELAEELGITASETALEELGPWTYPAPGFIGERQIFFHVPVDPNERQKPTEDGSALEREAAIALVPLRDALDLARQGKLRDAKTELALRRLADLLIRP</sequence>
<evidence type="ECO:0000313" key="11">
    <source>
        <dbReference type="Proteomes" id="UP001370348"/>
    </source>
</evidence>
<name>A0ABZ2MBQ6_9BACT</name>
<dbReference type="Proteomes" id="UP001370348">
    <property type="component" value="Chromosome"/>
</dbReference>
<feature type="domain" description="Nudix hydrolase" evidence="9">
    <location>
        <begin position="49"/>
        <end position="199"/>
    </location>
</feature>
<dbReference type="Pfam" id="PF00293">
    <property type="entry name" value="NUDIX"/>
    <property type="match status" value="1"/>
</dbReference>
<evidence type="ECO:0000256" key="5">
    <source>
        <dbReference type="ARBA" id="ARBA00022801"/>
    </source>
</evidence>
<reference evidence="10 11" key="1">
    <citation type="submission" date="2021-12" db="EMBL/GenBank/DDBJ databases">
        <title>Discovery of the Pendulisporaceae a myxobacterial family with distinct sporulation behavior and unique specialized metabolism.</title>
        <authorList>
            <person name="Garcia R."/>
            <person name="Popoff A."/>
            <person name="Bader C.D."/>
            <person name="Loehr J."/>
            <person name="Walesch S."/>
            <person name="Walt C."/>
            <person name="Boldt J."/>
            <person name="Bunk B."/>
            <person name="Haeckl F.J.F.P.J."/>
            <person name="Gunesch A.P."/>
            <person name="Birkelbach J."/>
            <person name="Nuebel U."/>
            <person name="Pietschmann T."/>
            <person name="Bach T."/>
            <person name="Mueller R."/>
        </authorList>
    </citation>
    <scope>NUCLEOTIDE SEQUENCE [LARGE SCALE GENOMIC DNA]</scope>
    <source>
        <strain evidence="10 11">MSr11954</strain>
    </source>
</reference>
<keyword evidence="11" id="KW-1185">Reference proteome</keyword>
<comment type="catalytic activity">
    <reaction evidence="1">
        <text>GDP-alpha-D-mannose + H2O = alpha-D-mannose 1-phosphate + GMP + 2 H(+)</text>
        <dbReference type="Rhea" id="RHEA:27978"/>
        <dbReference type="ChEBI" id="CHEBI:15377"/>
        <dbReference type="ChEBI" id="CHEBI:15378"/>
        <dbReference type="ChEBI" id="CHEBI:57527"/>
        <dbReference type="ChEBI" id="CHEBI:58115"/>
        <dbReference type="ChEBI" id="CHEBI:58409"/>
    </reaction>
</comment>
<evidence type="ECO:0000313" key="10">
    <source>
        <dbReference type="EMBL" id="WXB19951.1"/>
    </source>
</evidence>
<gene>
    <name evidence="10" type="ORF">LZC94_22350</name>
</gene>
<dbReference type="PRINTS" id="PR00502">
    <property type="entry name" value="NUDIXFAMILY"/>
</dbReference>
<dbReference type="GO" id="GO:0016787">
    <property type="term" value="F:hydrolase activity"/>
    <property type="evidence" value="ECO:0007669"/>
    <property type="project" value="UniProtKB-KW"/>
</dbReference>
<dbReference type="RefSeq" id="WP_394829550.1">
    <property type="nucleotide sequence ID" value="NZ_CP089984.1"/>
</dbReference>
<accession>A0ABZ2MBQ6</accession>
<dbReference type="EMBL" id="CP089984">
    <property type="protein sequence ID" value="WXB19951.1"/>
    <property type="molecule type" value="Genomic_DNA"/>
</dbReference>
<dbReference type="Gene3D" id="3.90.79.10">
    <property type="entry name" value="Nucleoside Triphosphate Pyrophosphohydrolase"/>
    <property type="match status" value="1"/>
</dbReference>
<dbReference type="PROSITE" id="PS51462">
    <property type="entry name" value="NUDIX"/>
    <property type="match status" value="1"/>
</dbReference>
<organism evidence="10 11">
    <name type="scientific">Pendulispora albinea</name>
    <dbReference type="NCBI Taxonomy" id="2741071"/>
    <lineage>
        <taxon>Bacteria</taxon>
        <taxon>Pseudomonadati</taxon>
        <taxon>Myxococcota</taxon>
        <taxon>Myxococcia</taxon>
        <taxon>Myxococcales</taxon>
        <taxon>Sorangiineae</taxon>
        <taxon>Pendulisporaceae</taxon>
        <taxon>Pendulispora</taxon>
    </lineage>
</organism>
<dbReference type="InterPro" id="IPR000086">
    <property type="entry name" value="NUDIX_hydrolase_dom"/>
</dbReference>
<proteinExistence type="inferred from homology"/>
<evidence type="ECO:0000256" key="6">
    <source>
        <dbReference type="ARBA" id="ARBA00032162"/>
    </source>
</evidence>
<evidence type="ECO:0000256" key="4">
    <source>
        <dbReference type="ARBA" id="ARBA00016377"/>
    </source>
</evidence>
<evidence type="ECO:0000256" key="3">
    <source>
        <dbReference type="ARBA" id="ARBA00007275"/>
    </source>
</evidence>
<dbReference type="PANTHER" id="PTHR11839">
    <property type="entry name" value="UDP/ADP-SUGAR PYROPHOSPHATASE"/>
    <property type="match status" value="1"/>
</dbReference>
<dbReference type="CDD" id="cd03424">
    <property type="entry name" value="NUDIX_ADPRase_Nudt5_UGPPase_Nudt14"/>
    <property type="match status" value="1"/>
</dbReference>
<evidence type="ECO:0000256" key="8">
    <source>
        <dbReference type="RuleBase" id="RU003476"/>
    </source>
</evidence>
<keyword evidence="5 8" id="KW-0378">Hydrolase</keyword>
<dbReference type="SUPFAM" id="SSF55811">
    <property type="entry name" value="Nudix"/>
    <property type="match status" value="1"/>
</dbReference>
<dbReference type="InterPro" id="IPR020084">
    <property type="entry name" value="NUDIX_hydrolase_CS"/>
</dbReference>
<dbReference type="InterPro" id="IPR015797">
    <property type="entry name" value="NUDIX_hydrolase-like_dom_sf"/>
</dbReference>
<comment type="cofactor">
    <cofactor evidence="2">
        <name>Mg(2+)</name>
        <dbReference type="ChEBI" id="CHEBI:18420"/>
    </cofactor>
</comment>
<evidence type="ECO:0000256" key="2">
    <source>
        <dbReference type="ARBA" id="ARBA00001946"/>
    </source>
</evidence>
<evidence type="ECO:0000256" key="7">
    <source>
        <dbReference type="ARBA" id="ARBA00032272"/>
    </source>
</evidence>
<evidence type="ECO:0000259" key="9">
    <source>
        <dbReference type="PROSITE" id="PS51462"/>
    </source>
</evidence>
<dbReference type="PROSITE" id="PS00893">
    <property type="entry name" value="NUDIX_BOX"/>
    <property type="match status" value="1"/>
</dbReference>
<dbReference type="PANTHER" id="PTHR11839:SF18">
    <property type="entry name" value="NUDIX HYDROLASE DOMAIN-CONTAINING PROTEIN"/>
    <property type="match status" value="1"/>
</dbReference>
<protein>
    <recommendedName>
        <fullName evidence="4">GDP-mannose pyrophosphatase</fullName>
    </recommendedName>
    <alternativeName>
        <fullName evidence="6">GDP-mannose hydrolase</fullName>
    </alternativeName>
    <alternativeName>
        <fullName evidence="7">GDPMK</fullName>
    </alternativeName>
</protein>
<dbReference type="InterPro" id="IPR020476">
    <property type="entry name" value="Nudix_hydrolase"/>
</dbReference>
<comment type="similarity">
    <text evidence="3">Belongs to the Nudix hydrolase family. NudK subfamily.</text>
</comment>